<evidence type="ECO:0000256" key="2">
    <source>
        <dbReference type="ARBA" id="ARBA00022679"/>
    </source>
</evidence>
<evidence type="ECO:0000259" key="6">
    <source>
        <dbReference type="Pfam" id="PF02803"/>
    </source>
</evidence>
<sequence>MRAARTPARAFIATAFRTAVAPRGGALARLDASELAAPVMRRCLDEAGLPDEALDEVVLSNALGGGGNPARLALLRAELPERIPGLTIDRQCCGGLDAVILAARLIESGAAQAVLAGGAESWSRRPIRLRVDPDGGPPTPYEQPPFAPWPERDPPMHEAAEALARRLGLTRAEQDAWTRRSHHAALAERARLRDEIVSIPEAPLEADPYARRLTPRLLARARPLNGPDGTVTAANAAPAADGAAFVLVTAERLLTRLRVARPVRVLAGASRGGPPELPGLAPVAAIEAVLAEIGARPADLAAAEIMEAYAAQAIACQRGARIDPSIVNRGGGALARGHPIGASGAVLAVRLTHELRRSGGGTGVAAIAAAGGVGTALALEA</sequence>
<reference evidence="7 8" key="1">
    <citation type="submission" date="2016-12" db="EMBL/GenBank/DDBJ databases">
        <authorList>
            <person name="Song W.-J."/>
            <person name="Kurnit D.M."/>
        </authorList>
    </citation>
    <scope>NUCLEOTIDE SEQUENCE [LARGE SCALE GENOMIC DNA]</scope>
    <source>
        <strain evidence="7 8">CGMCC 1.10808</strain>
    </source>
</reference>
<dbReference type="EMBL" id="FRDL01000003">
    <property type="protein sequence ID" value="SHN62051.1"/>
    <property type="molecule type" value="Genomic_DNA"/>
</dbReference>
<dbReference type="InterPro" id="IPR020617">
    <property type="entry name" value="Thiolase_C"/>
</dbReference>
<dbReference type="PIRSF" id="PIRSF000429">
    <property type="entry name" value="Ac-CoA_Ac_transf"/>
    <property type="match status" value="1"/>
</dbReference>
<dbReference type="InterPro" id="IPR020616">
    <property type="entry name" value="Thiolase_N"/>
</dbReference>
<evidence type="ECO:0000259" key="5">
    <source>
        <dbReference type="Pfam" id="PF00108"/>
    </source>
</evidence>
<comment type="similarity">
    <text evidence="1 4">Belongs to the thiolase-like superfamily. Thiolase family.</text>
</comment>
<dbReference type="NCBIfam" id="TIGR01930">
    <property type="entry name" value="AcCoA-C-Actrans"/>
    <property type="match status" value="1"/>
</dbReference>
<evidence type="ECO:0000313" key="7">
    <source>
        <dbReference type="EMBL" id="SHN62051.1"/>
    </source>
</evidence>
<dbReference type="Gene3D" id="3.40.47.10">
    <property type="match status" value="2"/>
</dbReference>
<keyword evidence="3 4" id="KW-0012">Acyltransferase</keyword>
<proteinExistence type="inferred from homology"/>
<evidence type="ECO:0000313" key="8">
    <source>
        <dbReference type="Proteomes" id="UP000184066"/>
    </source>
</evidence>
<dbReference type="CDD" id="cd00751">
    <property type="entry name" value="thiolase"/>
    <property type="match status" value="1"/>
</dbReference>
<dbReference type="STRING" id="1189325.SAMN04488119_101241"/>
<dbReference type="Proteomes" id="UP000184066">
    <property type="component" value="Unassembled WGS sequence"/>
</dbReference>
<evidence type="ECO:0000256" key="3">
    <source>
        <dbReference type="ARBA" id="ARBA00023315"/>
    </source>
</evidence>
<accession>A0A1M7SUB7</accession>
<dbReference type="Pfam" id="PF02803">
    <property type="entry name" value="Thiolase_C"/>
    <property type="match status" value="1"/>
</dbReference>
<feature type="domain" description="Thiolase N-terminal" evidence="5">
    <location>
        <begin position="11"/>
        <end position="251"/>
    </location>
</feature>
<name>A0A1M7SUB7_9RHOB</name>
<protein>
    <submittedName>
        <fullName evidence="7">Acetyl-CoA C-acetyltransferase</fullName>
    </submittedName>
</protein>
<dbReference type="PANTHER" id="PTHR18919">
    <property type="entry name" value="ACETYL-COA C-ACYLTRANSFERASE"/>
    <property type="match status" value="1"/>
</dbReference>
<organism evidence="7 8">
    <name type="scientific">Oceanicella actignis</name>
    <dbReference type="NCBI Taxonomy" id="1189325"/>
    <lineage>
        <taxon>Bacteria</taxon>
        <taxon>Pseudomonadati</taxon>
        <taxon>Pseudomonadota</taxon>
        <taxon>Alphaproteobacteria</taxon>
        <taxon>Rhodobacterales</taxon>
        <taxon>Paracoccaceae</taxon>
        <taxon>Oceanicella</taxon>
    </lineage>
</organism>
<dbReference type="PROSITE" id="PS00737">
    <property type="entry name" value="THIOLASE_2"/>
    <property type="match status" value="1"/>
</dbReference>
<dbReference type="InterPro" id="IPR002155">
    <property type="entry name" value="Thiolase"/>
</dbReference>
<gene>
    <name evidence="7" type="ORF">SAMN05216200_103242</name>
</gene>
<evidence type="ECO:0000256" key="1">
    <source>
        <dbReference type="ARBA" id="ARBA00010982"/>
    </source>
</evidence>
<dbReference type="PANTHER" id="PTHR18919:SF107">
    <property type="entry name" value="ACETYL-COA ACETYLTRANSFERASE, CYTOSOLIC"/>
    <property type="match status" value="1"/>
</dbReference>
<dbReference type="RefSeq" id="WP_072746815.1">
    <property type="nucleotide sequence ID" value="NZ_FOHL01000001.1"/>
</dbReference>
<dbReference type="InterPro" id="IPR020613">
    <property type="entry name" value="Thiolase_CS"/>
</dbReference>
<feature type="domain" description="Thiolase C-terminal" evidence="6">
    <location>
        <begin position="268"/>
        <end position="380"/>
    </location>
</feature>
<dbReference type="InterPro" id="IPR016039">
    <property type="entry name" value="Thiolase-like"/>
</dbReference>
<dbReference type="AlphaFoldDB" id="A0A1M7SUB7"/>
<dbReference type="Pfam" id="PF00108">
    <property type="entry name" value="Thiolase_N"/>
    <property type="match status" value="1"/>
</dbReference>
<keyword evidence="2 4" id="KW-0808">Transferase</keyword>
<dbReference type="GO" id="GO:0003988">
    <property type="term" value="F:acetyl-CoA C-acyltransferase activity"/>
    <property type="evidence" value="ECO:0007669"/>
    <property type="project" value="UniProtKB-ARBA"/>
</dbReference>
<dbReference type="OrthoDB" id="7838428at2"/>
<keyword evidence="8" id="KW-1185">Reference proteome</keyword>
<evidence type="ECO:0000256" key="4">
    <source>
        <dbReference type="RuleBase" id="RU003557"/>
    </source>
</evidence>
<dbReference type="SUPFAM" id="SSF53901">
    <property type="entry name" value="Thiolase-like"/>
    <property type="match status" value="2"/>
</dbReference>